<sequence length="594" mass="62594">MRKARLYALTLAAILVVSGAPVYGAAEETLDESTQEQDAEENVTEGESELEDEAASSFEQDGEENSVNSSAGTVEQSTIEENSGMEEDEQTQEPTVPSTENPEDTDTPAEETKKEYTVKTEVELKDALKEAETVSQKEITIFVEQKITLTENTEIKVPEGKTLTIARNSGYTGVLLEVKGTCSLKGGVVIDGAAANTKNAKESASVKVLSGGTLTIENAILKGNNNTEGNGGAIENEGTVQMSGGSINRNTAAAGAAIYNKGTLVLAGGAIENNKAAKGAVYVDIAAKETKVSGNVKISGNTKDGKTACNLYLAEGKSFVVAGNLKKDAAKIGVTYDGKVDEEGVTVYTKANDKVQIDAGTIVSDDSTGYIIEDGVMTTVVPTGTPTTTPTTTPAQTDSYDATKEKSKNVIKGLATSYKKGAKATFTVVGAGLDREPKVGDTAYVPVKCSVEKGSSTYKVDDLVVNSEGEYEGTMQMNASEGEYTLIAYYELKEWSDDTTSWDEADAANPSKAEDKEATATKTFKVISTTTTKKATLTPKKSVTSSSAKKSKNAKTADETPILPLAGLCAASVLAGGLVVTRRRKRERTSNDRK</sequence>
<dbReference type="InterPro" id="IPR011050">
    <property type="entry name" value="Pectin_lyase_fold/virulence"/>
</dbReference>
<dbReference type="HOGENOM" id="CLU_459063_0_0_9"/>
<organism evidence="4 5">
    <name type="scientific">Blautia hydrogenotrophica (strain DSM 10507 / JCM 14656 / S5a33)</name>
    <name type="common">Ruminococcus hydrogenotrophicus</name>
    <dbReference type="NCBI Taxonomy" id="476272"/>
    <lineage>
        <taxon>Bacteria</taxon>
        <taxon>Bacillati</taxon>
        <taxon>Bacillota</taxon>
        <taxon>Clostridia</taxon>
        <taxon>Lachnospirales</taxon>
        <taxon>Lachnospiraceae</taxon>
        <taxon>Blautia</taxon>
    </lineage>
</organism>
<keyword evidence="3" id="KW-0732">Signal</keyword>
<reference evidence="4 5" key="1">
    <citation type="submission" date="2009-01" db="EMBL/GenBank/DDBJ databases">
        <authorList>
            <person name="Fulton L."/>
            <person name="Clifton S."/>
            <person name="Fulton B."/>
            <person name="Xu J."/>
            <person name="Minx P."/>
            <person name="Pepin K.H."/>
            <person name="Johnson M."/>
            <person name="Bhonagiri V."/>
            <person name="Nash W.E."/>
            <person name="Mardis E.R."/>
            <person name="Wilson R.K."/>
        </authorList>
    </citation>
    <scope>NUCLEOTIDE SEQUENCE [LARGE SCALE GENOMIC DNA]</scope>
    <source>
        <strain evidence="5">DSM 10507 / JCM 14656 / S5a33</strain>
    </source>
</reference>
<keyword evidence="2" id="KW-0472">Membrane</keyword>
<comment type="caution">
    <text evidence="4">The sequence shown here is derived from an EMBL/GenBank/DDBJ whole genome shotgun (WGS) entry which is preliminary data.</text>
</comment>
<dbReference type="eggNOG" id="ENOG5033R10">
    <property type="taxonomic scope" value="Bacteria"/>
</dbReference>
<evidence type="ECO:0000313" key="4">
    <source>
        <dbReference type="EMBL" id="EEG50692.1"/>
    </source>
</evidence>
<dbReference type="EMBL" id="ACBZ01000015">
    <property type="protein sequence ID" value="EEG50692.1"/>
    <property type="molecule type" value="Genomic_DNA"/>
</dbReference>
<feature type="chain" id="PRO_5002896754" evidence="3">
    <location>
        <begin position="26"/>
        <end position="594"/>
    </location>
</feature>
<dbReference type="PATRIC" id="fig|476272.21.peg.3413"/>
<feature type="region of interest" description="Disordered" evidence="1">
    <location>
        <begin position="535"/>
        <end position="557"/>
    </location>
</feature>
<feature type="transmembrane region" description="Helical" evidence="2">
    <location>
        <begin position="562"/>
        <end position="580"/>
    </location>
</feature>
<dbReference type="SUPFAM" id="SSF51126">
    <property type="entry name" value="Pectin lyase-like"/>
    <property type="match status" value="1"/>
</dbReference>
<feature type="compositionally biased region" description="Polar residues" evidence="1">
    <location>
        <begin position="65"/>
        <end position="81"/>
    </location>
</feature>
<feature type="compositionally biased region" description="Acidic residues" evidence="1">
    <location>
        <begin position="28"/>
        <end position="64"/>
    </location>
</feature>
<protein>
    <submittedName>
        <fullName evidence="4">Uncharacterized protein</fullName>
    </submittedName>
</protein>
<keyword evidence="5" id="KW-1185">Reference proteome</keyword>
<evidence type="ECO:0000256" key="1">
    <source>
        <dbReference type="SAM" id="MobiDB-lite"/>
    </source>
</evidence>
<proteinExistence type="predicted"/>
<feature type="compositionally biased region" description="Low complexity" evidence="1">
    <location>
        <begin position="535"/>
        <end position="548"/>
    </location>
</feature>
<feature type="compositionally biased region" description="Low complexity" evidence="1">
    <location>
        <begin position="382"/>
        <end position="394"/>
    </location>
</feature>
<dbReference type="RefSeq" id="WP_005945552.1">
    <property type="nucleotide sequence ID" value="NZ_GG657679.1"/>
</dbReference>
<name>C0CHU2_BLAHS</name>
<accession>C0CHU2</accession>
<dbReference type="NCBIfam" id="TIGR01167">
    <property type="entry name" value="LPXTG_anchor"/>
    <property type="match status" value="1"/>
</dbReference>
<keyword evidence="2" id="KW-1133">Transmembrane helix</keyword>
<evidence type="ECO:0000313" key="5">
    <source>
        <dbReference type="Proteomes" id="UP000003100"/>
    </source>
</evidence>
<evidence type="ECO:0000256" key="2">
    <source>
        <dbReference type="SAM" id="Phobius"/>
    </source>
</evidence>
<gene>
    <name evidence="4" type="ORF">RUMHYD_00406</name>
</gene>
<keyword evidence="2" id="KW-0812">Transmembrane</keyword>
<feature type="signal peptide" evidence="3">
    <location>
        <begin position="1"/>
        <end position="25"/>
    </location>
</feature>
<evidence type="ECO:0000256" key="3">
    <source>
        <dbReference type="SAM" id="SignalP"/>
    </source>
</evidence>
<feature type="region of interest" description="Disordered" evidence="1">
    <location>
        <begin position="28"/>
        <end position="118"/>
    </location>
</feature>
<dbReference type="AlphaFoldDB" id="C0CHU2"/>
<dbReference type="Proteomes" id="UP000003100">
    <property type="component" value="Unassembled WGS sequence"/>
</dbReference>
<feature type="region of interest" description="Disordered" evidence="1">
    <location>
        <begin position="382"/>
        <end position="401"/>
    </location>
</feature>
<reference evidence="4 5" key="2">
    <citation type="submission" date="2009-02" db="EMBL/GenBank/DDBJ databases">
        <title>Draft genome sequence of Blautia hydrogenotrophica DSM 10507 (Ruminococcus hydrogenotrophicus DSM 10507).</title>
        <authorList>
            <person name="Sudarsanam P."/>
            <person name="Ley R."/>
            <person name="Guruge J."/>
            <person name="Turnbaugh P.J."/>
            <person name="Mahowald M."/>
            <person name="Liep D."/>
            <person name="Gordon J."/>
        </authorList>
    </citation>
    <scope>NUCLEOTIDE SEQUENCE [LARGE SCALE GENOMIC DNA]</scope>
    <source>
        <strain evidence="5">DSM 10507 / JCM 14656 / S5a33</strain>
    </source>
</reference>